<dbReference type="FunFam" id="1.10.10.10:FF:000001">
    <property type="entry name" value="LysR family transcriptional regulator"/>
    <property type="match status" value="1"/>
</dbReference>
<dbReference type="Pfam" id="PF03466">
    <property type="entry name" value="LysR_substrate"/>
    <property type="match status" value="1"/>
</dbReference>
<evidence type="ECO:0000313" key="7">
    <source>
        <dbReference type="Proteomes" id="UP000502248"/>
    </source>
</evidence>
<keyword evidence="7" id="KW-1185">Reference proteome</keyword>
<dbReference type="InterPro" id="IPR036388">
    <property type="entry name" value="WH-like_DNA-bd_sf"/>
</dbReference>
<dbReference type="PANTHER" id="PTHR30126:SF64">
    <property type="entry name" value="HTH-TYPE TRANSCRIPTIONAL REGULATOR CITR"/>
    <property type="match status" value="1"/>
</dbReference>
<evidence type="ECO:0000259" key="5">
    <source>
        <dbReference type="PROSITE" id="PS50931"/>
    </source>
</evidence>
<dbReference type="CDD" id="cd05466">
    <property type="entry name" value="PBP2_LTTR_substrate"/>
    <property type="match status" value="1"/>
</dbReference>
<dbReference type="AlphaFoldDB" id="A0A7Z2ZM27"/>
<keyword evidence="2" id="KW-0805">Transcription regulation</keyword>
<dbReference type="InterPro" id="IPR036390">
    <property type="entry name" value="WH_DNA-bd_sf"/>
</dbReference>
<evidence type="ECO:0000256" key="1">
    <source>
        <dbReference type="ARBA" id="ARBA00009437"/>
    </source>
</evidence>
<organism evidence="6 7">
    <name type="scientific">Cohnella herbarum</name>
    <dbReference type="NCBI Taxonomy" id="2728023"/>
    <lineage>
        <taxon>Bacteria</taxon>
        <taxon>Bacillati</taxon>
        <taxon>Bacillota</taxon>
        <taxon>Bacilli</taxon>
        <taxon>Bacillales</taxon>
        <taxon>Paenibacillaceae</taxon>
        <taxon>Cohnella</taxon>
    </lineage>
</organism>
<dbReference type="GO" id="GO:0003700">
    <property type="term" value="F:DNA-binding transcription factor activity"/>
    <property type="evidence" value="ECO:0007669"/>
    <property type="project" value="InterPro"/>
</dbReference>
<dbReference type="Gene3D" id="3.40.190.290">
    <property type="match status" value="1"/>
</dbReference>
<evidence type="ECO:0000256" key="3">
    <source>
        <dbReference type="ARBA" id="ARBA00023125"/>
    </source>
</evidence>
<dbReference type="Gene3D" id="1.10.10.10">
    <property type="entry name" value="Winged helix-like DNA-binding domain superfamily/Winged helix DNA-binding domain"/>
    <property type="match status" value="1"/>
</dbReference>
<dbReference type="PANTHER" id="PTHR30126">
    <property type="entry name" value="HTH-TYPE TRANSCRIPTIONAL REGULATOR"/>
    <property type="match status" value="1"/>
</dbReference>
<dbReference type="SUPFAM" id="SSF53850">
    <property type="entry name" value="Periplasmic binding protein-like II"/>
    <property type="match status" value="1"/>
</dbReference>
<dbReference type="EMBL" id="CP051680">
    <property type="protein sequence ID" value="QJD83692.1"/>
    <property type="molecule type" value="Genomic_DNA"/>
</dbReference>
<dbReference type="Proteomes" id="UP000502248">
    <property type="component" value="Chromosome"/>
</dbReference>
<dbReference type="RefSeq" id="WP_169279981.1">
    <property type="nucleotide sequence ID" value="NZ_CP051680.1"/>
</dbReference>
<sequence>MSINSEWYRAFYWTAVKGSLSKAAEQLHITQPAISHTLKQLENQLGGQLFFRTPRGVELTKEGEVLFTHIEQAFRLMDIGEKKLAEMHNLDSGEMNIGASDTLCKHFLLPYLERFHLDYPNVRIRVTNRTTPETISLLKQGLIDFGIVNLPASDSKVTMKKSLALQECLVGGAAYASLADRIFNLEDIARFPLLMLEPGGSIRGFLDRYASSHGITLKPEFELGSIDLVIQFVRSGFGLAFVAREYVSDELKAGRLIEIPLFPAVPKRHIGIATLSGIPLSSASKRFLGLLP</sequence>
<gene>
    <name evidence="6" type="ORF">HH215_11220</name>
</gene>
<evidence type="ECO:0000256" key="2">
    <source>
        <dbReference type="ARBA" id="ARBA00023015"/>
    </source>
</evidence>
<feature type="domain" description="HTH lysR-type" evidence="5">
    <location>
        <begin position="3"/>
        <end position="60"/>
    </location>
</feature>
<proteinExistence type="inferred from homology"/>
<evidence type="ECO:0000313" key="6">
    <source>
        <dbReference type="EMBL" id="QJD83692.1"/>
    </source>
</evidence>
<dbReference type="SUPFAM" id="SSF46785">
    <property type="entry name" value="Winged helix' DNA-binding domain"/>
    <property type="match status" value="1"/>
</dbReference>
<accession>A0A7Z2ZM27</accession>
<reference evidence="6 7" key="1">
    <citation type="submission" date="2020-04" db="EMBL/GenBank/DDBJ databases">
        <title>Genome sequencing of novel species.</title>
        <authorList>
            <person name="Heo J."/>
            <person name="Kim S.-J."/>
            <person name="Kim J.-S."/>
            <person name="Hong S.-B."/>
            <person name="Kwon S.-W."/>
        </authorList>
    </citation>
    <scope>NUCLEOTIDE SEQUENCE [LARGE SCALE GENOMIC DNA]</scope>
    <source>
        <strain evidence="6 7">MFER-1</strain>
    </source>
</reference>
<name>A0A7Z2ZM27_9BACL</name>
<protein>
    <submittedName>
        <fullName evidence="6">LysR family transcriptional regulator</fullName>
    </submittedName>
</protein>
<dbReference type="GO" id="GO:0000976">
    <property type="term" value="F:transcription cis-regulatory region binding"/>
    <property type="evidence" value="ECO:0007669"/>
    <property type="project" value="TreeGrafter"/>
</dbReference>
<keyword evidence="3" id="KW-0238">DNA-binding</keyword>
<comment type="similarity">
    <text evidence="1">Belongs to the LysR transcriptional regulatory family.</text>
</comment>
<dbReference type="PROSITE" id="PS50931">
    <property type="entry name" value="HTH_LYSR"/>
    <property type="match status" value="1"/>
</dbReference>
<dbReference type="KEGG" id="cheb:HH215_11220"/>
<dbReference type="PRINTS" id="PR00039">
    <property type="entry name" value="HTHLYSR"/>
</dbReference>
<dbReference type="InterPro" id="IPR000847">
    <property type="entry name" value="LysR_HTH_N"/>
</dbReference>
<dbReference type="InterPro" id="IPR005119">
    <property type="entry name" value="LysR_subst-bd"/>
</dbReference>
<evidence type="ECO:0000256" key="4">
    <source>
        <dbReference type="ARBA" id="ARBA00023163"/>
    </source>
</evidence>
<keyword evidence="4" id="KW-0804">Transcription</keyword>
<dbReference type="Pfam" id="PF00126">
    <property type="entry name" value="HTH_1"/>
    <property type="match status" value="1"/>
</dbReference>